<keyword evidence="5 7" id="KW-1133">Transmembrane helix</keyword>
<dbReference type="InterPro" id="IPR018383">
    <property type="entry name" value="UPF0324_pro"/>
</dbReference>
<comment type="caution">
    <text evidence="8">The sequence shown here is derived from an EMBL/GenBank/DDBJ whole genome shotgun (WGS) entry which is preliminary data.</text>
</comment>
<evidence type="ECO:0000313" key="8">
    <source>
        <dbReference type="EMBL" id="MBC5724399.1"/>
    </source>
</evidence>
<name>A0A923LUU8_9FIRM</name>
<keyword evidence="4 7" id="KW-0812">Transmembrane</keyword>
<dbReference type="PANTHER" id="PTHR30106">
    <property type="entry name" value="INNER MEMBRANE PROTEIN YEIH-RELATED"/>
    <property type="match status" value="1"/>
</dbReference>
<feature type="transmembrane region" description="Helical" evidence="7">
    <location>
        <begin position="257"/>
        <end position="281"/>
    </location>
</feature>
<feature type="transmembrane region" description="Helical" evidence="7">
    <location>
        <begin position="65"/>
        <end position="83"/>
    </location>
</feature>
<organism evidence="8 9">
    <name type="scientific">Agathobaculum faecis</name>
    <dbReference type="NCBI Taxonomy" id="2763013"/>
    <lineage>
        <taxon>Bacteria</taxon>
        <taxon>Bacillati</taxon>
        <taxon>Bacillota</taxon>
        <taxon>Clostridia</taxon>
        <taxon>Eubacteriales</taxon>
        <taxon>Butyricicoccaceae</taxon>
        <taxon>Agathobaculum</taxon>
    </lineage>
</organism>
<dbReference type="RefSeq" id="WP_147573783.1">
    <property type="nucleotide sequence ID" value="NZ_JACOPL010000002.1"/>
</dbReference>
<keyword evidence="9" id="KW-1185">Reference proteome</keyword>
<feature type="transmembrane region" description="Helical" evidence="7">
    <location>
        <begin position="220"/>
        <end position="236"/>
    </location>
</feature>
<evidence type="ECO:0000256" key="3">
    <source>
        <dbReference type="ARBA" id="ARBA00022475"/>
    </source>
</evidence>
<accession>A0A923LUU8</accession>
<gene>
    <name evidence="8" type="ORF">H8S45_02800</name>
</gene>
<feature type="transmembrane region" description="Helical" evidence="7">
    <location>
        <begin position="89"/>
        <end position="108"/>
    </location>
</feature>
<feature type="transmembrane region" description="Helical" evidence="7">
    <location>
        <begin position="35"/>
        <end position="53"/>
    </location>
</feature>
<dbReference type="Proteomes" id="UP000606499">
    <property type="component" value="Unassembled WGS sequence"/>
</dbReference>
<dbReference type="EMBL" id="JACOPL010000002">
    <property type="protein sequence ID" value="MBC5724399.1"/>
    <property type="molecule type" value="Genomic_DNA"/>
</dbReference>
<feature type="transmembrane region" description="Helical" evidence="7">
    <location>
        <begin position="179"/>
        <end position="200"/>
    </location>
</feature>
<dbReference type="GO" id="GO:0005886">
    <property type="term" value="C:plasma membrane"/>
    <property type="evidence" value="ECO:0007669"/>
    <property type="project" value="UniProtKB-SubCell"/>
</dbReference>
<feature type="transmembrane region" description="Helical" evidence="7">
    <location>
        <begin position="120"/>
        <end position="141"/>
    </location>
</feature>
<evidence type="ECO:0000256" key="6">
    <source>
        <dbReference type="ARBA" id="ARBA00023136"/>
    </source>
</evidence>
<feature type="transmembrane region" description="Helical" evidence="7">
    <location>
        <begin position="318"/>
        <end position="338"/>
    </location>
</feature>
<protein>
    <submittedName>
        <fullName evidence="8">YeiH family putative sulfate export transporter</fullName>
    </submittedName>
</protein>
<dbReference type="Pfam" id="PF03601">
    <property type="entry name" value="Cons_hypoth698"/>
    <property type="match status" value="1"/>
</dbReference>
<sequence>MEFFKKNGLGLLLCLAIAVPAWLLGQAVPVVGGPVFAILIGMTLTLFWNDKGRMQAGIAFTSKKILQYAVILLGFGLNLSEIAKVGAQSLPIIVSTITTSLAMSVLLCRLLKMKANISTLVGVGSSICGGSAIAASAPVIGADDEEIAQAISVIFLFNVIAALTFPTLGGALGLSNDGFGLFAGTAVNDTSSVTAAAAAWDGAHGSNTLDTATIVKLTRTLAIIPITLALAVWRAAKARQSRGVTSGTFSLKKVFPFFILFFVLASVVTTVCTAAGIPAAAFSPFKALSKFFIVMAMAAIGLNTNIVKLVRTGGKPILMGLCCWVGIACVSLAMQRVLGIW</sequence>
<evidence type="ECO:0000313" key="9">
    <source>
        <dbReference type="Proteomes" id="UP000606499"/>
    </source>
</evidence>
<evidence type="ECO:0000256" key="2">
    <source>
        <dbReference type="ARBA" id="ARBA00007977"/>
    </source>
</evidence>
<dbReference type="PANTHER" id="PTHR30106:SF1">
    <property type="entry name" value="UPF0324 MEMBRANE PROTEIN FN0533"/>
    <property type="match status" value="1"/>
</dbReference>
<feature type="transmembrane region" description="Helical" evidence="7">
    <location>
        <begin position="147"/>
        <end position="172"/>
    </location>
</feature>
<evidence type="ECO:0000256" key="1">
    <source>
        <dbReference type="ARBA" id="ARBA00004651"/>
    </source>
</evidence>
<evidence type="ECO:0000256" key="5">
    <source>
        <dbReference type="ARBA" id="ARBA00022989"/>
    </source>
</evidence>
<evidence type="ECO:0000256" key="7">
    <source>
        <dbReference type="SAM" id="Phobius"/>
    </source>
</evidence>
<keyword evidence="6 7" id="KW-0472">Membrane</keyword>
<keyword evidence="3" id="KW-1003">Cell membrane</keyword>
<dbReference type="AlphaFoldDB" id="A0A923LUU8"/>
<reference evidence="8" key="1">
    <citation type="submission" date="2020-08" db="EMBL/GenBank/DDBJ databases">
        <title>Genome public.</title>
        <authorList>
            <person name="Liu C."/>
            <person name="Sun Q."/>
        </authorList>
    </citation>
    <scope>NUCLEOTIDE SEQUENCE</scope>
    <source>
        <strain evidence="8">NSJ-28</strain>
    </source>
</reference>
<evidence type="ECO:0000256" key="4">
    <source>
        <dbReference type="ARBA" id="ARBA00022692"/>
    </source>
</evidence>
<comment type="similarity">
    <text evidence="2">Belongs to the UPF0324 family.</text>
</comment>
<comment type="subcellular location">
    <subcellularLocation>
        <location evidence="1">Cell membrane</location>
        <topology evidence="1">Multi-pass membrane protein</topology>
    </subcellularLocation>
</comment>
<feature type="transmembrane region" description="Helical" evidence="7">
    <location>
        <begin position="287"/>
        <end position="306"/>
    </location>
</feature>
<proteinExistence type="inferred from homology"/>